<dbReference type="InterPro" id="IPR011004">
    <property type="entry name" value="Trimer_LpxA-like_sf"/>
</dbReference>
<dbReference type="SUPFAM" id="SSF51161">
    <property type="entry name" value="Trimeric LpxA-like enzymes"/>
    <property type="match status" value="1"/>
</dbReference>
<accession>A0AAW5UPJ7</accession>
<dbReference type="Gene3D" id="2.160.10.10">
    <property type="entry name" value="Hexapeptide repeat proteins"/>
    <property type="match status" value="1"/>
</dbReference>
<evidence type="ECO:0000313" key="3">
    <source>
        <dbReference type="EMBL" id="MCW4138925.1"/>
    </source>
</evidence>
<organism evidence="3 4">
    <name type="scientific">Segatella copri</name>
    <dbReference type="NCBI Taxonomy" id="165179"/>
    <lineage>
        <taxon>Bacteria</taxon>
        <taxon>Pseudomonadati</taxon>
        <taxon>Bacteroidota</taxon>
        <taxon>Bacteroidia</taxon>
        <taxon>Bacteroidales</taxon>
        <taxon>Prevotellaceae</taxon>
        <taxon>Segatella</taxon>
    </lineage>
</organism>
<proteinExistence type="inferred from homology"/>
<dbReference type="AlphaFoldDB" id="A0AAW5UPJ7"/>
<name>A0AAW5UPJ7_9BACT</name>
<protein>
    <submittedName>
        <fullName evidence="3">Acyltransferase</fullName>
    </submittedName>
</protein>
<dbReference type="PANTHER" id="PTHR23416">
    <property type="entry name" value="SIALIC ACID SYNTHASE-RELATED"/>
    <property type="match status" value="1"/>
</dbReference>
<dbReference type="CDD" id="cd04647">
    <property type="entry name" value="LbH_MAT_like"/>
    <property type="match status" value="1"/>
</dbReference>
<dbReference type="Proteomes" id="UP001208620">
    <property type="component" value="Unassembled WGS sequence"/>
</dbReference>
<keyword evidence="3" id="KW-0012">Acyltransferase</keyword>
<sequence length="174" mass="19536">MMRYLFLFLYYGFAQHLPSSYFPCVGKYFNAFRIFCCKRIFKRCGKISTIDRHAYFGNGKDLEIGDFSGIGENCVVPNNTVIGKYVMMAPEVHIVANNHRFEDIKIPICFQGPDYSKNKTIIGDDVWLGVRAILTPGHIIGNGSIIAAGSVVTKDVEEFCIVGGNPAKIIRKRQ</sequence>
<dbReference type="GO" id="GO:0005829">
    <property type="term" value="C:cytosol"/>
    <property type="evidence" value="ECO:0007669"/>
    <property type="project" value="TreeGrafter"/>
</dbReference>
<dbReference type="PANTHER" id="PTHR23416:SF23">
    <property type="entry name" value="ACETYLTRANSFERASE C18B11.09C-RELATED"/>
    <property type="match status" value="1"/>
</dbReference>
<keyword evidence="2" id="KW-0808">Transferase</keyword>
<evidence type="ECO:0000256" key="2">
    <source>
        <dbReference type="ARBA" id="ARBA00022679"/>
    </source>
</evidence>
<dbReference type="RefSeq" id="WP_264949474.1">
    <property type="nucleotide sequence ID" value="NZ_JAPDVB010000002.1"/>
</dbReference>
<gene>
    <name evidence="3" type="ORF">ONT01_14345</name>
</gene>
<dbReference type="InterPro" id="IPR051159">
    <property type="entry name" value="Hexapeptide_acetyltransf"/>
</dbReference>
<dbReference type="InterPro" id="IPR001451">
    <property type="entry name" value="Hexapep"/>
</dbReference>
<evidence type="ECO:0000256" key="1">
    <source>
        <dbReference type="ARBA" id="ARBA00007274"/>
    </source>
</evidence>
<dbReference type="EMBL" id="JAPDVD010000002">
    <property type="protein sequence ID" value="MCW4138925.1"/>
    <property type="molecule type" value="Genomic_DNA"/>
</dbReference>
<reference evidence="3" key="1">
    <citation type="submission" date="2022-11" db="EMBL/GenBank/DDBJ databases">
        <title>Genomic repertoires linked with pathogenic potency of arthritogenic Prevotella copri isolated from the gut of rheumatoid arthritis patients.</title>
        <authorList>
            <person name="Nii T."/>
            <person name="Maeda Y."/>
            <person name="Motooka D."/>
            <person name="Naito M."/>
            <person name="Matsumoto Y."/>
            <person name="Ogawa T."/>
            <person name="Oguro-Igashira E."/>
            <person name="Kishikawa T."/>
            <person name="Yamashita M."/>
            <person name="Koizumi S."/>
            <person name="Kurakawa T."/>
            <person name="Okumura R."/>
            <person name="Kayama H."/>
            <person name="Murakami M."/>
            <person name="Sakaguchi T."/>
            <person name="Das B."/>
            <person name="Nakamura S."/>
            <person name="Okada Y."/>
            <person name="Kumanogoh A."/>
            <person name="Takeda K."/>
        </authorList>
    </citation>
    <scope>NUCLEOTIDE SEQUENCE</scope>
    <source>
        <strain evidence="3">H105_2-2</strain>
    </source>
</reference>
<dbReference type="GO" id="GO:0008374">
    <property type="term" value="F:O-acyltransferase activity"/>
    <property type="evidence" value="ECO:0007669"/>
    <property type="project" value="TreeGrafter"/>
</dbReference>
<evidence type="ECO:0000313" key="4">
    <source>
        <dbReference type="Proteomes" id="UP001208620"/>
    </source>
</evidence>
<comment type="caution">
    <text evidence="3">The sequence shown here is derived from an EMBL/GenBank/DDBJ whole genome shotgun (WGS) entry which is preliminary data.</text>
</comment>
<comment type="similarity">
    <text evidence="1">Belongs to the transferase hexapeptide repeat family.</text>
</comment>
<dbReference type="Pfam" id="PF14602">
    <property type="entry name" value="Hexapep_2"/>
    <property type="match status" value="1"/>
</dbReference>